<feature type="transmembrane region" description="Helical" evidence="1">
    <location>
        <begin position="531"/>
        <end position="550"/>
    </location>
</feature>
<feature type="transmembrane region" description="Helical" evidence="1">
    <location>
        <begin position="134"/>
        <end position="153"/>
    </location>
</feature>
<feature type="transmembrane region" description="Helical" evidence="1">
    <location>
        <begin position="331"/>
        <end position="348"/>
    </location>
</feature>
<gene>
    <name evidence="3" type="ORF">APQ99_01309</name>
    <name evidence="2" type="ORF">HBSAL_02775</name>
</gene>
<keyword evidence="1" id="KW-0472">Membrane</keyword>
<keyword evidence="1" id="KW-0812">Transmembrane</keyword>
<dbReference type="GeneID" id="68693378"/>
<evidence type="ECO:0000256" key="1">
    <source>
        <dbReference type="SAM" id="Phobius"/>
    </source>
</evidence>
<feature type="transmembrane region" description="Helical" evidence="1">
    <location>
        <begin position="78"/>
        <end position="98"/>
    </location>
</feature>
<feature type="transmembrane region" description="Helical" evidence="1">
    <location>
        <begin position="435"/>
        <end position="461"/>
    </location>
</feature>
<dbReference type="AlphaFoldDB" id="A0A4D6GRG2"/>
<reference evidence="3 5" key="2">
    <citation type="submission" date="2019-07" db="EMBL/GenBank/DDBJ databases">
        <title>Genomic Encyclopedia of Archaeal and Bacterial Type Strains, Phase II (KMG-II): from individual species to whole genera.</title>
        <authorList>
            <person name="Goeker M."/>
        </authorList>
    </citation>
    <scope>NUCLEOTIDE SEQUENCE [LARGE SCALE GENOMIC DNA]</scope>
    <source>
        <strain evidence="3 5">DSM 3754</strain>
    </source>
</reference>
<sequence>MPTPRSRIREAVPDAEAAVELARVDLVRGYRKLRGQDFWLLYGALSAVGFALITVYAYSLGHDTGVALAAGETPWFAAGGAATAWSVAWLFTVAMLVVEAVGSNGDLDNDGHYLTLRPTADITAGKLASAAVKLAGFMLFPALGLALGLSLGLGTPVPVLGVVAAATVTVTSAAATGYPVGFLLKGVVRRSNVLTQLKPVLGVGIGLGYFAVMLTGEFTTAIDALRPVLRAPPLCWLGDLSLATTPGVTPGATGVAGALALGVVVAGAGVLLAVPAARYAWRADGMASTESDGEPTTAPDHAVDRLLGVLTRAPATHGVASTALLQIYRSPLRLVFVAFPLVGAIPVGEQVLAGGTVPRYAPWLAVWYGAWAGGAALPLNPLGNQGKSLPSLLTARAGGRHVVRGYVAATGVVAVPVSGAVAGLLAGAAGYSLGGVLGVVVAAGSAVLAASVLAAGVGSVFPRFEGVDLAGSRRAVPPSKVAYGVFSATLTAAVVAATVVRSEVLHDAVTVLVSRTLPFGWRVSAGTVETGAFVALAAVAVALPVAYRVAVARLGGYRLA</sequence>
<dbReference type="Proteomes" id="UP000323075">
    <property type="component" value="Unassembled WGS sequence"/>
</dbReference>
<feature type="transmembrane region" description="Helical" evidence="1">
    <location>
        <begin position="360"/>
        <end position="382"/>
    </location>
</feature>
<feature type="transmembrane region" description="Helical" evidence="1">
    <location>
        <begin position="481"/>
        <end position="500"/>
    </location>
</feature>
<name>A0A4D6GRG2_HALS9</name>
<proteinExistence type="predicted"/>
<feature type="transmembrane region" description="Helical" evidence="1">
    <location>
        <begin position="403"/>
        <end position="429"/>
    </location>
</feature>
<feature type="transmembrane region" description="Helical" evidence="1">
    <location>
        <begin position="38"/>
        <end position="58"/>
    </location>
</feature>
<reference evidence="2 4" key="1">
    <citation type="journal article" date="2019" name="Microbiol. Resour. Announc.">
        <title>The Genome Sequence of the Halobacterium salinarum Type Strain Is Closely Related to That of Laboratory Strains NRC-1 and R1.</title>
        <authorList>
            <person name="Pfeiffer F."/>
            <person name="Marchfelder A."/>
            <person name="Habermann B."/>
            <person name="Dyall-Smith M.L."/>
        </authorList>
    </citation>
    <scope>NUCLEOTIDE SEQUENCE [LARGE SCALE GENOMIC DNA]</scope>
    <source>
        <strain evidence="2">91-R6</strain>
        <strain evidence="4">ATCC 33171 / DSM 3754 / JCM 8978 / NBRC 102687 / NCIMB 764 / 91-R6</strain>
    </source>
</reference>
<evidence type="ECO:0000313" key="3">
    <source>
        <dbReference type="EMBL" id="TYO76668.1"/>
    </source>
</evidence>
<keyword evidence="1" id="KW-1133">Transmembrane helix</keyword>
<dbReference type="RefSeq" id="WP_010902303.1">
    <property type="nucleotide sequence ID" value="NZ_VRYN01000002.1"/>
</dbReference>
<protein>
    <submittedName>
        <fullName evidence="2">Uncharacterized protein</fullName>
    </submittedName>
</protein>
<evidence type="ECO:0000313" key="2">
    <source>
        <dbReference type="EMBL" id="QCC44284.1"/>
    </source>
</evidence>
<evidence type="ECO:0000313" key="5">
    <source>
        <dbReference type="Proteomes" id="UP000323075"/>
    </source>
</evidence>
<evidence type="ECO:0000313" key="4">
    <source>
        <dbReference type="Proteomes" id="UP000296216"/>
    </source>
</evidence>
<organism evidence="2 4">
    <name type="scientific">Halobacterium salinarum (strain ATCC 33171 / DSM 3754 / JCM 8978 / NBRC 102687 / NCIMB 764 / 91-R6)</name>
    <dbReference type="NCBI Taxonomy" id="2597657"/>
    <lineage>
        <taxon>Archaea</taxon>
        <taxon>Methanobacteriati</taxon>
        <taxon>Methanobacteriota</taxon>
        <taxon>Stenosarchaea group</taxon>
        <taxon>Halobacteria</taxon>
        <taxon>Halobacteriales</taxon>
        <taxon>Halobacteriaceae</taxon>
        <taxon>Halobacterium</taxon>
    </lineage>
</organism>
<accession>A0A4D6GRG2</accession>
<reference evidence="2" key="3">
    <citation type="journal article" name="MicrobiologyOpen">
        <title>Whole-genome comparison between the type strain of Halobacterium salinarum (DSM 3754(T)) and the laboratory strains R1 and NRC-1.</title>
        <authorList>
            <person name="Pfeiffer F."/>
            <person name="Losensky G."/>
            <person name="Marchfelder A."/>
            <person name="Habermann B."/>
            <person name="Dyall-Smith M."/>
        </authorList>
    </citation>
    <scope>NUCLEOTIDE SEQUENCE</scope>
    <source>
        <strain evidence="2">91-R6</strain>
    </source>
</reference>
<dbReference type="Proteomes" id="UP000296216">
    <property type="component" value="Chromosome"/>
</dbReference>
<feature type="transmembrane region" description="Helical" evidence="1">
    <location>
        <begin position="255"/>
        <end position="277"/>
    </location>
</feature>
<dbReference type="EMBL" id="CP038631">
    <property type="protein sequence ID" value="QCC44284.1"/>
    <property type="molecule type" value="Genomic_DNA"/>
</dbReference>
<feature type="transmembrane region" description="Helical" evidence="1">
    <location>
        <begin position="159"/>
        <end position="188"/>
    </location>
</feature>
<dbReference type="EMBL" id="VRYN01000002">
    <property type="protein sequence ID" value="TYO76668.1"/>
    <property type="molecule type" value="Genomic_DNA"/>
</dbReference>
<feature type="transmembrane region" description="Helical" evidence="1">
    <location>
        <begin position="200"/>
        <end position="222"/>
    </location>
</feature>